<reference evidence="2" key="1">
    <citation type="journal article" date="2017" name="Plant J.">
        <title>The pomegranate (Punica granatum L.) genome and the genomics of punicalagin biosynthesis.</title>
        <authorList>
            <person name="Qin G."/>
            <person name="Xu C."/>
            <person name="Ming R."/>
            <person name="Tang H."/>
            <person name="Guyot R."/>
            <person name="Kramer E.M."/>
            <person name="Hu Y."/>
            <person name="Yi X."/>
            <person name="Qi Y."/>
            <person name="Xu X."/>
            <person name="Gao Z."/>
            <person name="Pan H."/>
            <person name="Jian J."/>
            <person name="Tian Y."/>
            <person name="Yue Z."/>
            <person name="Xu Y."/>
        </authorList>
    </citation>
    <scope>NUCLEOTIDE SEQUENCE [LARGE SCALE GENOMIC DNA]</scope>
    <source>
        <strain evidence="2">cv. Dabenzi</strain>
    </source>
</reference>
<name>A0A218XFZ9_PUNGR</name>
<dbReference type="Proteomes" id="UP000197138">
    <property type="component" value="Unassembled WGS sequence"/>
</dbReference>
<comment type="caution">
    <text evidence="1">The sequence shown here is derived from an EMBL/GenBank/DDBJ whole genome shotgun (WGS) entry which is preliminary data.</text>
</comment>
<protein>
    <submittedName>
        <fullName evidence="1">Uncharacterized protein</fullName>
    </submittedName>
</protein>
<dbReference type="EMBL" id="MTKT01001810">
    <property type="protein sequence ID" value="OWM83646.1"/>
    <property type="molecule type" value="Genomic_DNA"/>
</dbReference>
<evidence type="ECO:0000313" key="1">
    <source>
        <dbReference type="EMBL" id="OWM83646.1"/>
    </source>
</evidence>
<dbReference type="AlphaFoldDB" id="A0A218XFZ9"/>
<proteinExistence type="predicted"/>
<organism evidence="1 2">
    <name type="scientific">Punica granatum</name>
    <name type="common">Pomegranate</name>
    <dbReference type="NCBI Taxonomy" id="22663"/>
    <lineage>
        <taxon>Eukaryota</taxon>
        <taxon>Viridiplantae</taxon>
        <taxon>Streptophyta</taxon>
        <taxon>Embryophyta</taxon>
        <taxon>Tracheophyta</taxon>
        <taxon>Spermatophyta</taxon>
        <taxon>Magnoliopsida</taxon>
        <taxon>eudicotyledons</taxon>
        <taxon>Gunneridae</taxon>
        <taxon>Pentapetalae</taxon>
        <taxon>rosids</taxon>
        <taxon>malvids</taxon>
        <taxon>Myrtales</taxon>
        <taxon>Lythraceae</taxon>
        <taxon>Punica</taxon>
    </lineage>
</organism>
<accession>A0A218XFZ9</accession>
<gene>
    <name evidence="1" type="ORF">CDL15_Pgr004075</name>
</gene>
<sequence length="93" mass="10380">MMKNNSMVASSSLPMLKNMMKVAEFESEVKVVLVAPVAEVKSAPEAELELETEHGLKAELQHMTPYMARYRRDKTALNISSLLVDKSLVRLSS</sequence>
<evidence type="ECO:0000313" key="2">
    <source>
        <dbReference type="Proteomes" id="UP000197138"/>
    </source>
</evidence>